<dbReference type="PROSITE" id="PS51257">
    <property type="entry name" value="PROKAR_LIPOPROTEIN"/>
    <property type="match status" value="1"/>
</dbReference>
<dbReference type="AlphaFoldDB" id="A0A3R5XT45"/>
<dbReference type="InterPro" id="IPR011050">
    <property type="entry name" value="Pectin_lyase_fold/virulence"/>
</dbReference>
<feature type="region of interest" description="Disordered" evidence="1">
    <location>
        <begin position="434"/>
        <end position="465"/>
    </location>
</feature>
<proteinExistence type="predicted"/>
<name>A0A3R5XT45_ORNRH</name>
<gene>
    <name evidence="3" type="ORF">EQP59_03585</name>
</gene>
<dbReference type="SUPFAM" id="SSF51126">
    <property type="entry name" value="Pectin lyase-like"/>
    <property type="match status" value="1"/>
</dbReference>
<reference evidence="3 4" key="1">
    <citation type="submission" date="2019-01" db="EMBL/GenBank/DDBJ databases">
        <title>Whole Genome of Ornithobacterium rhinotracheale FARPER-174b.</title>
        <authorList>
            <person name="Tataje-Lavanda L.A."/>
            <person name="Montalvan A."/>
            <person name="Montesinos R."/>
            <person name="Zimic M."/>
            <person name="Fernandez-Sanchez M."/>
            <person name="Fernandez-Diaz M."/>
        </authorList>
    </citation>
    <scope>NUCLEOTIDE SEQUENCE [LARGE SCALE GENOMIC DNA]</scope>
    <source>
        <strain evidence="3 4">FARPER-174b</strain>
    </source>
</reference>
<evidence type="ECO:0000259" key="2">
    <source>
        <dbReference type="Pfam" id="PF13229"/>
    </source>
</evidence>
<dbReference type="Proteomes" id="UP000287701">
    <property type="component" value="Chromosome"/>
</dbReference>
<accession>A0A3R5XT45</accession>
<evidence type="ECO:0000313" key="4">
    <source>
        <dbReference type="Proteomes" id="UP000287701"/>
    </source>
</evidence>
<evidence type="ECO:0000256" key="1">
    <source>
        <dbReference type="SAM" id="MobiDB-lite"/>
    </source>
</evidence>
<evidence type="ECO:0000313" key="3">
    <source>
        <dbReference type="EMBL" id="QAR30499.1"/>
    </source>
</evidence>
<dbReference type="InterPro" id="IPR039448">
    <property type="entry name" value="Beta_helix"/>
</dbReference>
<sequence>MKKYHQPRAIFLLLAFLFISVFTACRKDFKFEQSITNLQISEQNILLPPVLNYSNTYTYLLKVYNSGNEDIEIPSIYLRKKQNSYYRINVDGRAGYEFNNVPLRAKDSLTIFLSIAAEKPSTDLYRDQIVFQDLKQTKEINLLTMIAKAKYYQPEKGQESLFLTQNTTFYKDMYHVISGNLVIAENAKLIIEAGTKVLFYEDGMLTAAPNASLEINGNLTQPVVFKTYKNESKYDTIPSQWKGIHMERNSRLAMNYAEIIGAENAINIAQGANAVIKNTKISNSGLNAIEAENAQIKAVNLVINNALQKGVFLKNGGDYEFSFCSIANFWNTGTWGAGENLPLYASNYFKEVRNPLTLKINNTILYGNASNGIQLDLNQGVAQNIRVRNTLIKNENPSELDLSTSIFSEIITENPNFKNVSFFSADLSLNEDSPALGKANPADVPASPLTIEGKERATPPNLGAY</sequence>
<dbReference type="Pfam" id="PF13229">
    <property type="entry name" value="Beta_helix"/>
    <property type="match status" value="1"/>
</dbReference>
<dbReference type="RefSeq" id="WP_128500987.1">
    <property type="nucleotide sequence ID" value="NZ_CP035107.1"/>
</dbReference>
<organism evidence="3 4">
    <name type="scientific">Ornithobacterium rhinotracheale</name>
    <dbReference type="NCBI Taxonomy" id="28251"/>
    <lineage>
        <taxon>Bacteria</taxon>
        <taxon>Pseudomonadati</taxon>
        <taxon>Bacteroidota</taxon>
        <taxon>Flavobacteriia</taxon>
        <taxon>Flavobacteriales</taxon>
        <taxon>Weeksellaceae</taxon>
        <taxon>Ornithobacterium</taxon>
    </lineage>
</organism>
<dbReference type="OrthoDB" id="1111178at2"/>
<feature type="domain" description="Right handed beta helix" evidence="2">
    <location>
        <begin position="243"/>
        <end position="395"/>
    </location>
</feature>
<protein>
    <submittedName>
        <fullName evidence="3">Right-handed parallel beta-helix repeat-containing protein</fullName>
    </submittedName>
</protein>
<dbReference type="EMBL" id="CP035107">
    <property type="protein sequence ID" value="QAR30499.1"/>
    <property type="molecule type" value="Genomic_DNA"/>
</dbReference>